<keyword evidence="3" id="KW-1185">Reference proteome</keyword>
<reference evidence="2 3" key="1">
    <citation type="journal article" date="2019" name="Sci. Rep.">
        <title>A high-quality genome of Eragrostis curvula grass provides insights into Poaceae evolution and supports new strategies to enhance forage quality.</title>
        <authorList>
            <person name="Carballo J."/>
            <person name="Santos B.A.C.M."/>
            <person name="Zappacosta D."/>
            <person name="Garbus I."/>
            <person name="Selva J.P."/>
            <person name="Gallo C.A."/>
            <person name="Diaz A."/>
            <person name="Albertini E."/>
            <person name="Caccamo M."/>
            <person name="Echenique V."/>
        </authorList>
    </citation>
    <scope>NUCLEOTIDE SEQUENCE [LARGE SCALE GENOMIC DNA]</scope>
    <source>
        <strain evidence="3">cv. Victoria</strain>
        <tissue evidence="2">Leaf</tissue>
    </source>
</reference>
<dbReference type="Gramene" id="TVU23140">
    <property type="protein sequence ID" value="TVU23140"/>
    <property type="gene ID" value="EJB05_30265"/>
</dbReference>
<gene>
    <name evidence="2" type="ORF">EJB05_30265</name>
</gene>
<organism evidence="2 3">
    <name type="scientific">Eragrostis curvula</name>
    <name type="common">weeping love grass</name>
    <dbReference type="NCBI Taxonomy" id="38414"/>
    <lineage>
        <taxon>Eukaryota</taxon>
        <taxon>Viridiplantae</taxon>
        <taxon>Streptophyta</taxon>
        <taxon>Embryophyta</taxon>
        <taxon>Tracheophyta</taxon>
        <taxon>Spermatophyta</taxon>
        <taxon>Magnoliopsida</taxon>
        <taxon>Liliopsida</taxon>
        <taxon>Poales</taxon>
        <taxon>Poaceae</taxon>
        <taxon>PACMAD clade</taxon>
        <taxon>Chloridoideae</taxon>
        <taxon>Eragrostideae</taxon>
        <taxon>Eragrostidinae</taxon>
        <taxon>Eragrostis</taxon>
    </lineage>
</organism>
<evidence type="ECO:0000313" key="2">
    <source>
        <dbReference type="EMBL" id="TVU23140.1"/>
    </source>
</evidence>
<evidence type="ECO:0000256" key="1">
    <source>
        <dbReference type="SAM" id="MobiDB-lite"/>
    </source>
</evidence>
<feature type="compositionally biased region" description="Low complexity" evidence="1">
    <location>
        <begin position="22"/>
        <end position="34"/>
    </location>
</feature>
<accession>A0A5J9UIX9</accession>
<name>A0A5J9UIX9_9POAL</name>
<proteinExistence type="predicted"/>
<sequence>MAARSHGPVRHRPEELIAGPFSSESTESLTRSSSPVKHALRRTSLLAPVSRPSWWNRAKCLLHFTDDAACRIVALAMVVVVAS</sequence>
<feature type="region of interest" description="Disordered" evidence="1">
    <location>
        <begin position="1"/>
        <end position="37"/>
    </location>
</feature>
<protein>
    <submittedName>
        <fullName evidence="2">Uncharacterized protein</fullName>
    </submittedName>
</protein>
<dbReference type="Proteomes" id="UP000324897">
    <property type="component" value="Unassembled WGS sequence"/>
</dbReference>
<evidence type="ECO:0000313" key="3">
    <source>
        <dbReference type="Proteomes" id="UP000324897"/>
    </source>
</evidence>
<dbReference type="EMBL" id="RWGY01000023">
    <property type="protein sequence ID" value="TVU23140.1"/>
    <property type="molecule type" value="Genomic_DNA"/>
</dbReference>
<dbReference type="AlphaFoldDB" id="A0A5J9UIX9"/>
<comment type="caution">
    <text evidence="2">The sequence shown here is derived from an EMBL/GenBank/DDBJ whole genome shotgun (WGS) entry which is preliminary data.</text>
</comment>